<evidence type="ECO:0000313" key="4">
    <source>
        <dbReference type="EMBL" id="PMS38652.1"/>
    </source>
</evidence>
<protein>
    <submittedName>
        <fullName evidence="4">Polysaccharide deacetylase family protein</fullName>
    </submittedName>
</protein>
<proteinExistence type="predicted"/>
<reference evidence="4 5" key="1">
    <citation type="submission" date="2018-01" db="EMBL/GenBank/DDBJ databases">
        <title>Whole genome analyses suggest that Burkholderia sensu lato contains two further novel genera in the rhizoxinica-symbiotica group Mycetohabitans gen. nov., and Trinickia gen. nov.: implications for the evolution of diazotrophy and nodulation in the Burkholderiaceae.</title>
        <authorList>
            <person name="Estrada-de los Santos P."/>
            <person name="Palmer M."/>
            <person name="Chavez-Ramirez B."/>
            <person name="Beukes C."/>
            <person name="Steenkamp E.T."/>
            <person name="Hirsch A.M."/>
            <person name="Manyaka P."/>
            <person name="Maluk M."/>
            <person name="Lafos M."/>
            <person name="Crook M."/>
            <person name="Gross E."/>
            <person name="Simon M.F."/>
            <person name="Bueno dos Reis Junior F."/>
            <person name="Poole P.S."/>
            <person name="Venter S.N."/>
            <person name="James E.K."/>
        </authorList>
    </citation>
    <scope>NUCLEOTIDE SEQUENCE [LARGE SCALE GENOMIC DNA]</scope>
    <source>
        <strain evidence="4 5">JPY 581</strain>
    </source>
</reference>
<evidence type="ECO:0000313" key="5">
    <source>
        <dbReference type="Proteomes" id="UP000235777"/>
    </source>
</evidence>
<accession>A0A2N7XAT4</accession>
<dbReference type="CDD" id="cd10918">
    <property type="entry name" value="CE4_NodB_like_5s_6s"/>
    <property type="match status" value="1"/>
</dbReference>
<dbReference type="PANTHER" id="PTHR34216:SF3">
    <property type="entry name" value="POLY-BETA-1,6-N-ACETYL-D-GLUCOSAMINE N-DEACETYLASE"/>
    <property type="match status" value="1"/>
</dbReference>
<dbReference type="Gene3D" id="3.20.20.370">
    <property type="entry name" value="Glycoside hydrolase/deacetylase"/>
    <property type="match status" value="1"/>
</dbReference>
<organism evidence="4 5">
    <name type="scientific">Trinickia symbiotica</name>
    <dbReference type="NCBI Taxonomy" id="863227"/>
    <lineage>
        <taxon>Bacteria</taxon>
        <taxon>Pseudomonadati</taxon>
        <taxon>Pseudomonadota</taxon>
        <taxon>Betaproteobacteria</taxon>
        <taxon>Burkholderiales</taxon>
        <taxon>Burkholderiaceae</taxon>
        <taxon>Trinickia</taxon>
    </lineage>
</organism>
<keyword evidence="2" id="KW-0732">Signal</keyword>
<dbReference type="PANTHER" id="PTHR34216">
    <property type="match status" value="1"/>
</dbReference>
<dbReference type="GO" id="GO:0005975">
    <property type="term" value="P:carbohydrate metabolic process"/>
    <property type="evidence" value="ECO:0007669"/>
    <property type="project" value="InterPro"/>
</dbReference>
<dbReference type="InterPro" id="IPR051398">
    <property type="entry name" value="Polysacch_Deacetylase"/>
</dbReference>
<dbReference type="InterPro" id="IPR002509">
    <property type="entry name" value="NODB_dom"/>
</dbReference>
<dbReference type="OrthoDB" id="9814639at2"/>
<dbReference type="GO" id="GO:0016810">
    <property type="term" value="F:hydrolase activity, acting on carbon-nitrogen (but not peptide) bonds"/>
    <property type="evidence" value="ECO:0007669"/>
    <property type="project" value="InterPro"/>
</dbReference>
<sequence>MSQTSGGAAFKEFIAMLFVLTGVARATRALLWRDRVAILLYHDPDPATLDAHLGYLREMCDFVPLEKARTPGQGRPRAVITLDDGHIGNADLLPVFIKHRVRPTIFLCSGIVGRARTHWWLHPGAKKAGIERLKHMTNAERLAELDAYGYRQDGDDRATGLTVEQIEAMRPYVDFQAHTQFHPVLTRCNDAECENEIVACKREIEQLVGNACSHFAYPNGNYGEREVELVKAAGYTSARTCDVGWNDGSTDPFRLRTIIVDDHASVRWFAAQLTGIPLSFRYLRRGGWGGRFPQF</sequence>
<dbReference type="STRING" id="863227.GCA_000373005_00859"/>
<dbReference type="AlphaFoldDB" id="A0A2N7XAT4"/>
<evidence type="ECO:0000256" key="1">
    <source>
        <dbReference type="ARBA" id="ARBA00004613"/>
    </source>
</evidence>
<dbReference type="Pfam" id="PF01522">
    <property type="entry name" value="Polysacc_deac_1"/>
    <property type="match status" value="1"/>
</dbReference>
<gene>
    <name evidence="4" type="ORF">C0Z20_01975</name>
</gene>
<dbReference type="Proteomes" id="UP000235777">
    <property type="component" value="Unassembled WGS sequence"/>
</dbReference>
<dbReference type="RefSeq" id="WP_018439386.1">
    <property type="nucleotide sequence ID" value="NZ_KB890165.1"/>
</dbReference>
<feature type="domain" description="NodB homology" evidence="3">
    <location>
        <begin position="75"/>
        <end position="237"/>
    </location>
</feature>
<keyword evidence="5" id="KW-1185">Reference proteome</keyword>
<dbReference type="InterPro" id="IPR011330">
    <property type="entry name" value="Glyco_hydro/deAcase_b/a-brl"/>
</dbReference>
<dbReference type="SUPFAM" id="SSF88713">
    <property type="entry name" value="Glycoside hydrolase/deacetylase"/>
    <property type="match status" value="1"/>
</dbReference>
<evidence type="ECO:0000259" key="3">
    <source>
        <dbReference type="Pfam" id="PF01522"/>
    </source>
</evidence>
<dbReference type="EMBL" id="PNYC01000001">
    <property type="protein sequence ID" value="PMS38652.1"/>
    <property type="molecule type" value="Genomic_DNA"/>
</dbReference>
<dbReference type="GO" id="GO:0005576">
    <property type="term" value="C:extracellular region"/>
    <property type="evidence" value="ECO:0007669"/>
    <property type="project" value="UniProtKB-SubCell"/>
</dbReference>
<name>A0A2N7XAT4_9BURK</name>
<comment type="caution">
    <text evidence="4">The sequence shown here is derived from an EMBL/GenBank/DDBJ whole genome shotgun (WGS) entry which is preliminary data.</text>
</comment>
<comment type="subcellular location">
    <subcellularLocation>
        <location evidence="1">Secreted</location>
    </subcellularLocation>
</comment>
<evidence type="ECO:0000256" key="2">
    <source>
        <dbReference type="ARBA" id="ARBA00022729"/>
    </source>
</evidence>